<dbReference type="PROSITE" id="PS50932">
    <property type="entry name" value="HTH_LACI_2"/>
    <property type="match status" value="1"/>
</dbReference>
<dbReference type="SMART" id="SM00354">
    <property type="entry name" value="HTH_LACI"/>
    <property type="match status" value="1"/>
</dbReference>
<dbReference type="PANTHER" id="PTHR30146">
    <property type="entry name" value="LACI-RELATED TRANSCRIPTIONAL REPRESSOR"/>
    <property type="match status" value="1"/>
</dbReference>
<dbReference type="PANTHER" id="PTHR30146:SF109">
    <property type="entry name" value="HTH-TYPE TRANSCRIPTIONAL REGULATOR GALS"/>
    <property type="match status" value="1"/>
</dbReference>
<protein>
    <submittedName>
        <fullName evidence="5">LacI family transcriptional regulator</fullName>
    </submittedName>
</protein>
<evidence type="ECO:0000256" key="2">
    <source>
        <dbReference type="ARBA" id="ARBA00023125"/>
    </source>
</evidence>
<feature type="domain" description="HTH lacI-type" evidence="4">
    <location>
        <begin position="9"/>
        <end position="64"/>
    </location>
</feature>
<dbReference type="Gene3D" id="1.10.260.40">
    <property type="entry name" value="lambda repressor-like DNA-binding domains"/>
    <property type="match status" value="1"/>
</dbReference>
<sequence>MAGKGNKQITEIANQLGLSPGTVSVVLNGRGDKVRISKATQKRVKDAAREMGYQPNIYARRLRNSGIEETSQVIAVFWNSGYADDIMGSFFRGLQHISDSKGYCVEFYVHMFEYGQLCDCEHIMTPTRFSGIIICGISDADAEFLNNHSFDIPIVCVFRNEKKYHSVYVDDYDIGINVARLFAQRGHKSVGFIGSNQNGPNSGLRKSGFINKCRDLGLHMDKIWMREEADRDFSSGFHAMKEILSLKNRPTAVFINVPEQAMGAVTACKSEQIIFQEEMELFSVGHSKSFEYFSPSISMVCTPVFEVAESALDLLMVVIRSEGNTPIARNLKAKYVFGDTCGDFNDRL</sequence>
<keyword evidence="1" id="KW-0805">Transcription regulation</keyword>
<keyword evidence="3" id="KW-0804">Transcription</keyword>
<organism evidence="5 6">
    <name type="scientific">Eisenbergiella massiliensis</name>
    <dbReference type="NCBI Taxonomy" id="1720294"/>
    <lineage>
        <taxon>Bacteria</taxon>
        <taxon>Bacillati</taxon>
        <taxon>Bacillota</taxon>
        <taxon>Clostridia</taxon>
        <taxon>Lachnospirales</taxon>
        <taxon>Lachnospiraceae</taxon>
        <taxon>Eisenbergiella</taxon>
    </lineage>
</organism>
<dbReference type="Gene3D" id="3.40.50.2300">
    <property type="match status" value="2"/>
</dbReference>
<dbReference type="Pfam" id="PF13377">
    <property type="entry name" value="Peripla_BP_3"/>
    <property type="match status" value="1"/>
</dbReference>
<gene>
    <name evidence="5" type="ORF">DWY69_01405</name>
</gene>
<accession>A0A3E3J5P7</accession>
<dbReference type="Proteomes" id="UP000261166">
    <property type="component" value="Unassembled WGS sequence"/>
</dbReference>
<dbReference type="InterPro" id="IPR046335">
    <property type="entry name" value="LacI/GalR-like_sensor"/>
</dbReference>
<name>A0A3E3J5P7_9FIRM</name>
<evidence type="ECO:0000313" key="6">
    <source>
        <dbReference type="Proteomes" id="UP000261166"/>
    </source>
</evidence>
<comment type="caution">
    <text evidence="5">The sequence shown here is derived from an EMBL/GenBank/DDBJ whole genome shotgun (WGS) entry which is preliminary data.</text>
</comment>
<keyword evidence="2" id="KW-0238">DNA-binding</keyword>
<dbReference type="EMBL" id="QVLU01000001">
    <property type="protein sequence ID" value="RGE74644.1"/>
    <property type="molecule type" value="Genomic_DNA"/>
</dbReference>
<dbReference type="GO" id="GO:0000976">
    <property type="term" value="F:transcription cis-regulatory region binding"/>
    <property type="evidence" value="ECO:0007669"/>
    <property type="project" value="TreeGrafter"/>
</dbReference>
<reference evidence="5 6" key="1">
    <citation type="submission" date="2018-08" db="EMBL/GenBank/DDBJ databases">
        <title>A genome reference for cultivated species of the human gut microbiota.</title>
        <authorList>
            <person name="Zou Y."/>
            <person name="Xue W."/>
            <person name="Luo G."/>
        </authorList>
    </citation>
    <scope>NUCLEOTIDE SEQUENCE [LARGE SCALE GENOMIC DNA]</scope>
    <source>
        <strain evidence="5 6">AF26-4BH</strain>
    </source>
</reference>
<evidence type="ECO:0000313" key="5">
    <source>
        <dbReference type="EMBL" id="RGE74644.1"/>
    </source>
</evidence>
<evidence type="ECO:0000256" key="3">
    <source>
        <dbReference type="ARBA" id="ARBA00023163"/>
    </source>
</evidence>
<dbReference type="GO" id="GO:0003700">
    <property type="term" value="F:DNA-binding transcription factor activity"/>
    <property type="evidence" value="ECO:0007669"/>
    <property type="project" value="TreeGrafter"/>
</dbReference>
<dbReference type="InterPro" id="IPR028082">
    <property type="entry name" value="Peripla_BP_I"/>
</dbReference>
<dbReference type="InterPro" id="IPR000843">
    <property type="entry name" value="HTH_LacI"/>
</dbReference>
<dbReference type="OrthoDB" id="9775106at2"/>
<dbReference type="SUPFAM" id="SSF53822">
    <property type="entry name" value="Periplasmic binding protein-like I"/>
    <property type="match status" value="1"/>
</dbReference>
<dbReference type="RefSeq" id="WP_025489141.1">
    <property type="nucleotide sequence ID" value="NZ_JBKVAZ010000015.1"/>
</dbReference>
<dbReference type="AlphaFoldDB" id="A0A3E3J5P7"/>
<evidence type="ECO:0000259" key="4">
    <source>
        <dbReference type="PROSITE" id="PS50932"/>
    </source>
</evidence>
<proteinExistence type="predicted"/>
<dbReference type="CDD" id="cd01392">
    <property type="entry name" value="HTH_LacI"/>
    <property type="match status" value="1"/>
</dbReference>
<dbReference type="Pfam" id="PF00356">
    <property type="entry name" value="LacI"/>
    <property type="match status" value="1"/>
</dbReference>
<evidence type="ECO:0000256" key="1">
    <source>
        <dbReference type="ARBA" id="ARBA00023015"/>
    </source>
</evidence>
<dbReference type="InterPro" id="IPR010982">
    <property type="entry name" value="Lambda_DNA-bd_dom_sf"/>
</dbReference>
<dbReference type="SUPFAM" id="SSF47413">
    <property type="entry name" value="lambda repressor-like DNA-binding domains"/>
    <property type="match status" value="1"/>
</dbReference>